<name>A0A9D2GUT8_9BACT</name>
<dbReference type="InterPro" id="IPR025387">
    <property type="entry name" value="DUF4299"/>
</dbReference>
<dbReference type="AlphaFoldDB" id="A0A9D2GUT8"/>
<comment type="caution">
    <text evidence="1">The sequence shown here is derived from an EMBL/GenBank/DDBJ whole genome shotgun (WGS) entry which is preliminary data.</text>
</comment>
<evidence type="ECO:0000313" key="2">
    <source>
        <dbReference type="Proteomes" id="UP000824176"/>
    </source>
</evidence>
<dbReference type="EMBL" id="DXAQ01000098">
    <property type="protein sequence ID" value="HIZ89559.1"/>
    <property type="molecule type" value="Genomic_DNA"/>
</dbReference>
<accession>A0A9D2GUT8</accession>
<gene>
    <name evidence="1" type="ORF">H9804_06415</name>
</gene>
<reference evidence="1" key="1">
    <citation type="journal article" date="2021" name="PeerJ">
        <title>Extensive microbial diversity within the chicken gut microbiome revealed by metagenomics and culture.</title>
        <authorList>
            <person name="Gilroy R."/>
            <person name="Ravi A."/>
            <person name="Getino M."/>
            <person name="Pursley I."/>
            <person name="Horton D.L."/>
            <person name="Alikhan N.F."/>
            <person name="Baker D."/>
            <person name="Gharbi K."/>
            <person name="Hall N."/>
            <person name="Watson M."/>
            <person name="Adriaenssens E.M."/>
            <person name="Foster-Nyarko E."/>
            <person name="Jarju S."/>
            <person name="Secka A."/>
            <person name="Antonio M."/>
            <person name="Oren A."/>
            <person name="Chaudhuri R.R."/>
            <person name="La Ragione R."/>
            <person name="Hildebrand F."/>
            <person name="Pallen M.J."/>
        </authorList>
    </citation>
    <scope>NUCLEOTIDE SEQUENCE</scope>
    <source>
        <strain evidence="1">ChiW4-1371</strain>
    </source>
</reference>
<protein>
    <submittedName>
        <fullName evidence="1">DUF4299 domain-containing protein</fullName>
    </submittedName>
</protein>
<dbReference type="Pfam" id="PF14132">
    <property type="entry name" value="DUF4299"/>
    <property type="match status" value="1"/>
</dbReference>
<reference evidence="1" key="2">
    <citation type="submission" date="2021-04" db="EMBL/GenBank/DDBJ databases">
        <authorList>
            <person name="Gilroy R."/>
        </authorList>
    </citation>
    <scope>NUCLEOTIDE SEQUENCE</scope>
    <source>
        <strain evidence="1">ChiW4-1371</strain>
    </source>
</reference>
<proteinExistence type="predicted"/>
<sequence>MSVYFYIKDIKHKGSLTIGQISDIAYPVTQCEFNADFGNIEHTLAYKINSRDYTLFGQPGVSARGFNLSFDKEKECYCVEIFLPCSISDFKVAFDFIKTLCNFLGVDKVYTEKGEEYSTAPVDKFKAVFDYFKNISARLSSNNSNTDNEEDNTTLRLEKYPYIQQIISGLKQTLENLKMQTNKNTIEISGIARPVSFNEKMLTDIISSHNPAEKFSEFITNIQNLDAYSANQKIYINKYIGYYKLVENIRTVLPFKPKVDPEALLRGRKEDVSHFELRLIVVDCSQDNKNSYHELGQIKYTDFIERLPKDKYKFIDANHILIEGLNRKEIENLLV</sequence>
<evidence type="ECO:0000313" key="1">
    <source>
        <dbReference type="EMBL" id="HIZ89559.1"/>
    </source>
</evidence>
<organism evidence="1 2">
    <name type="scientific">Candidatus Mucispirillum faecigallinarum</name>
    <dbReference type="NCBI Taxonomy" id="2838699"/>
    <lineage>
        <taxon>Bacteria</taxon>
        <taxon>Pseudomonadati</taxon>
        <taxon>Deferribacterota</taxon>
        <taxon>Deferribacteres</taxon>
        <taxon>Deferribacterales</taxon>
        <taxon>Mucispirillaceae</taxon>
        <taxon>Mucispirillum</taxon>
    </lineage>
</organism>
<dbReference type="Proteomes" id="UP000824176">
    <property type="component" value="Unassembled WGS sequence"/>
</dbReference>